<reference evidence="2 3" key="1">
    <citation type="journal article" date="2016" name="Nat. Commun.">
        <title>Thousands of microbial genomes shed light on interconnected biogeochemical processes in an aquifer system.</title>
        <authorList>
            <person name="Anantharaman K."/>
            <person name="Brown C.T."/>
            <person name="Hug L.A."/>
            <person name="Sharon I."/>
            <person name="Castelle C.J."/>
            <person name="Probst A.J."/>
            <person name="Thomas B.C."/>
            <person name="Singh A."/>
            <person name="Wilkins M.J."/>
            <person name="Karaoz U."/>
            <person name="Brodie E.L."/>
            <person name="Williams K.H."/>
            <person name="Hubbard S.S."/>
            <person name="Banfield J.F."/>
        </authorList>
    </citation>
    <scope>NUCLEOTIDE SEQUENCE [LARGE SCALE GENOMIC DNA]</scope>
</reference>
<protein>
    <submittedName>
        <fullName evidence="2">Uncharacterized protein</fullName>
    </submittedName>
</protein>
<accession>A0A1F7YL04</accession>
<organism evidence="2 3">
    <name type="scientific">Candidatus Woesebacteria bacterium RIFCSPHIGHO2_01_FULL_39_28</name>
    <dbReference type="NCBI Taxonomy" id="1802496"/>
    <lineage>
        <taxon>Bacteria</taxon>
        <taxon>Candidatus Woeseibacteriota</taxon>
    </lineage>
</organism>
<dbReference type="Proteomes" id="UP000178851">
    <property type="component" value="Unassembled WGS sequence"/>
</dbReference>
<keyword evidence="1" id="KW-0472">Membrane</keyword>
<evidence type="ECO:0000313" key="2">
    <source>
        <dbReference type="EMBL" id="OGM28024.1"/>
    </source>
</evidence>
<gene>
    <name evidence="2" type="ORF">A2627_00585</name>
</gene>
<dbReference type="EMBL" id="MGGI01000001">
    <property type="protein sequence ID" value="OGM28024.1"/>
    <property type="molecule type" value="Genomic_DNA"/>
</dbReference>
<keyword evidence="1" id="KW-0812">Transmembrane</keyword>
<sequence length="336" mass="37694">MKKIKRVILISIPILAIIAAILISSRKNEVREPAVIKPFIPEPNIPNDLKGPVQIKSSVNPTEFNFPQEAPLLQQKNKPLLSEEEAINISKKFNFKSKPFIGEDALRGTAYIWSETTGSLNIYLKRGTVEYSLNGMPKIINKQLDDETKIQIAKDFVSNKLLTPTDNFEFVSLTYLKGSNKNSLEGLDVTNQKEATFTQINFSPKVSQYSILNFSGQETPIYVWLMSDGTVYKAHIQRLGEIAQTETKYPLKNYSDIISSLDKAIVVSFNNGNAYLPFVPTGFIKNIDVSEINLAYLLEKPDSELLQPVFLLKGKAVTTDNEKSTDVLLYLPAIKN</sequence>
<comment type="caution">
    <text evidence="2">The sequence shown here is derived from an EMBL/GenBank/DDBJ whole genome shotgun (WGS) entry which is preliminary data.</text>
</comment>
<dbReference type="AlphaFoldDB" id="A0A1F7YL04"/>
<evidence type="ECO:0000313" key="3">
    <source>
        <dbReference type="Proteomes" id="UP000178851"/>
    </source>
</evidence>
<name>A0A1F7YL04_9BACT</name>
<evidence type="ECO:0000256" key="1">
    <source>
        <dbReference type="SAM" id="Phobius"/>
    </source>
</evidence>
<proteinExistence type="predicted"/>
<feature type="transmembrane region" description="Helical" evidence="1">
    <location>
        <begin position="7"/>
        <end position="25"/>
    </location>
</feature>
<keyword evidence="1" id="KW-1133">Transmembrane helix</keyword>